<dbReference type="Pfam" id="PF02021">
    <property type="entry name" value="UPF0102"/>
    <property type="match status" value="1"/>
</dbReference>
<name>A0A9E2L3N0_9SPIR</name>
<reference evidence="3" key="1">
    <citation type="journal article" date="2021" name="PeerJ">
        <title>Extensive microbial diversity within the chicken gut microbiome revealed by metagenomics and culture.</title>
        <authorList>
            <person name="Gilroy R."/>
            <person name="Ravi A."/>
            <person name="Getino M."/>
            <person name="Pursley I."/>
            <person name="Horton D.L."/>
            <person name="Alikhan N.F."/>
            <person name="Baker D."/>
            <person name="Gharbi K."/>
            <person name="Hall N."/>
            <person name="Watson M."/>
            <person name="Adriaenssens E.M."/>
            <person name="Foster-Nyarko E."/>
            <person name="Jarju S."/>
            <person name="Secka A."/>
            <person name="Antonio M."/>
            <person name="Oren A."/>
            <person name="Chaudhuri R.R."/>
            <person name="La Ragione R."/>
            <person name="Hildebrand F."/>
            <person name="Pallen M.J."/>
        </authorList>
    </citation>
    <scope>NUCLEOTIDE SEQUENCE</scope>
    <source>
        <strain evidence="3">Gambia15-2214</strain>
    </source>
</reference>
<dbReference type="PANTHER" id="PTHR34039">
    <property type="entry name" value="UPF0102 PROTEIN YRAN"/>
    <property type="match status" value="1"/>
</dbReference>
<sequence>MSYETQNNYVQKNPKPVTECYFESKRKSVNQVTGRKGEDKADLYLKSEGFEIIQRNYRTRQGEIDIIATKGEFLVFVEVKTLPHGDTKTLEAVLGKIKRKRIVETAKYFMSKYRQYNDRYIRFDVIVVDMPGLPQIYHIENAFSENM</sequence>
<evidence type="ECO:0000313" key="3">
    <source>
        <dbReference type="EMBL" id="MBU3850431.1"/>
    </source>
</evidence>
<accession>A0A9E2L3N0</accession>
<gene>
    <name evidence="3" type="ORF">IAA16_07700</name>
</gene>
<dbReference type="HAMAP" id="MF_00048">
    <property type="entry name" value="UPF0102"/>
    <property type="match status" value="1"/>
</dbReference>
<organism evidence="3 4">
    <name type="scientific">Candidatus Treponema excrementipullorum</name>
    <dbReference type="NCBI Taxonomy" id="2838768"/>
    <lineage>
        <taxon>Bacteria</taxon>
        <taxon>Pseudomonadati</taxon>
        <taxon>Spirochaetota</taxon>
        <taxon>Spirochaetia</taxon>
        <taxon>Spirochaetales</taxon>
        <taxon>Treponemataceae</taxon>
        <taxon>Treponema</taxon>
    </lineage>
</organism>
<comment type="caution">
    <text evidence="3">The sequence shown here is derived from an EMBL/GenBank/DDBJ whole genome shotgun (WGS) entry which is preliminary data.</text>
</comment>
<dbReference type="AlphaFoldDB" id="A0A9E2L3N0"/>
<dbReference type="InterPro" id="IPR011856">
    <property type="entry name" value="tRNA_endonuc-like_dom_sf"/>
</dbReference>
<dbReference type="SUPFAM" id="SSF52980">
    <property type="entry name" value="Restriction endonuclease-like"/>
    <property type="match status" value="1"/>
</dbReference>
<evidence type="ECO:0000256" key="2">
    <source>
        <dbReference type="HAMAP-Rule" id="MF_00048"/>
    </source>
</evidence>
<reference evidence="3" key="2">
    <citation type="submission" date="2021-04" db="EMBL/GenBank/DDBJ databases">
        <authorList>
            <person name="Gilroy R."/>
        </authorList>
    </citation>
    <scope>NUCLEOTIDE SEQUENCE</scope>
    <source>
        <strain evidence="3">Gambia15-2214</strain>
    </source>
</reference>
<dbReference type="PANTHER" id="PTHR34039:SF1">
    <property type="entry name" value="UPF0102 PROTEIN YRAN"/>
    <property type="match status" value="1"/>
</dbReference>
<evidence type="ECO:0000313" key="4">
    <source>
        <dbReference type="Proteomes" id="UP000823914"/>
    </source>
</evidence>
<dbReference type="EMBL" id="JAHLFV010000182">
    <property type="protein sequence ID" value="MBU3850431.1"/>
    <property type="molecule type" value="Genomic_DNA"/>
</dbReference>
<dbReference type="InterPro" id="IPR011335">
    <property type="entry name" value="Restrct_endonuc-II-like"/>
</dbReference>
<dbReference type="InterPro" id="IPR003509">
    <property type="entry name" value="UPF0102_YraN-like"/>
</dbReference>
<dbReference type="Proteomes" id="UP000823914">
    <property type="component" value="Unassembled WGS sequence"/>
</dbReference>
<proteinExistence type="inferred from homology"/>
<protein>
    <recommendedName>
        <fullName evidence="2">UPF0102 protein IAA16_07700</fullName>
    </recommendedName>
</protein>
<comment type="similarity">
    <text evidence="1 2">Belongs to the UPF0102 family.</text>
</comment>
<dbReference type="Gene3D" id="3.40.1350.10">
    <property type="match status" value="1"/>
</dbReference>
<dbReference type="NCBIfam" id="NF009150">
    <property type="entry name" value="PRK12497.1-3"/>
    <property type="match status" value="1"/>
</dbReference>
<dbReference type="GO" id="GO:0003676">
    <property type="term" value="F:nucleic acid binding"/>
    <property type="evidence" value="ECO:0007669"/>
    <property type="project" value="InterPro"/>
</dbReference>
<evidence type="ECO:0000256" key="1">
    <source>
        <dbReference type="ARBA" id="ARBA00006738"/>
    </source>
</evidence>
<dbReference type="NCBIfam" id="TIGR00252">
    <property type="entry name" value="YraN family protein"/>
    <property type="match status" value="1"/>
</dbReference>